<dbReference type="GO" id="GO:0019843">
    <property type="term" value="F:rRNA binding"/>
    <property type="evidence" value="ECO:0007669"/>
    <property type="project" value="UniProtKB-UniRule"/>
</dbReference>
<evidence type="ECO:0000256" key="5">
    <source>
        <dbReference type="ARBA" id="ARBA00035167"/>
    </source>
</evidence>
<dbReference type="STRING" id="86105.NF27_CG00160"/>
<evidence type="ECO:0000256" key="2">
    <source>
        <dbReference type="ARBA" id="ARBA00009083"/>
    </source>
</evidence>
<keyword evidence="7" id="KW-0694">RNA-binding</keyword>
<gene>
    <name evidence="8" type="primary">rpsN_2</name>
    <name evidence="7" type="synonym">rpsN</name>
    <name evidence="8" type="ORF">NF27_CG00160</name>
</gene>
<name>A0A0C1N0J7_9RICK</name>
<dbReference type="InterPro" id="IPR001209">
    <property type="entry name" value="Ribosomal_uS14"/>
</dbReference>
<evidence type="ECO:0000256" key="1">
    <source>
        <dbReference type="ARBA" id="ARBA00003686"/>
    </source>
</evidence>
<keyword evidence="4 7" id="KW-0687">Ribonucleoprotein</keyword>
<dbReference type="InterPro" id="IPR018271">
    <property type="entry name" value="Ribosomal_uS14_CS"/>
</dbReference>
<dbReference type="FunFam" id="1.10.287.1480:FF:000001">
    <property type="entry name" value="30S ribosomal protein S14"/>
    <property type="match status" value="1"/>
</dbReference>
<dbReference type="GO" id="GO:0003735">
    <property type="term" value="F:structural constituent of ribosome"/>
    <property type="evidence" value="ECO:0007669"/>
    <property type="project" value="InterPro"/>
</dbReference>
<evidence type="ECO:0000313" key="8">
    <source>
        <dbReference type="EMBL" id="KIE05836.1"/>
    </source>
</evidence>
<proteinExistence type="inferred from homology"/>
<dbReference type="GO" id="GO:0015935">
    <property type="term" value="C:small ribosomal subunit"/>
    <property type="evidence" value="ECO:0007669"/>
    <property type="project" value="TreeGrafter"/>
</dbReference>
<sequence length="114" mass="13162">MISHLQNKRLKVFMAKLSSIQKNLKRMKMAKRDASKRQALKAIVMDKSLPIAERFEATLKFAKLQRNGAPTRIRNRCELTGRSRGYYRKFKLSRICIRALANEGKLPGVVKASW</sequence>
<dbReference type="PROSITE" id="PS00527">
    <property type="entry name" value="RIBOSOMAL_S14"/>
    <property type="match status" value="1"/>
</dbReference>
<accession>A0A0C1N0J7</accession>
<keyword evidence="7" id="KW-0699">rRNA-binding</keyword>
<dbReference type="Proteomes" id="UP000031258">
    <property type="component" value="Unassembled WGS sequence"/>
</dbReference>
<dbReference type="InterPro" id="IPR023036">
    <property type="entry name" value="Ribosomal_uS14_bac/plastid"/>
</dbReference>
<comment type="caution">
    <text evidence="8">The sequence shown here is derived from an EMBL/GenBank/DDBJ whole genome shotgun (WGS) entry which is preliminary data.</text>
</comment>
<keyword evidence="9" id="KW-1185">Reference proteome</keyword>
<dbReference type="HAMAP" id="MF_00537">
    <property type="entry name" value="Ribosomal_uS14_1"/>
    <property type="match status" value="1"/>
</dbReference>
<dbReference type="PANTHER" id="PTHR19836">
    <property type="entry name" value="30S RIBOSOMAL PROTEIN S14"/>
    <property type="match status" value="1"/>
</dbReference>
<dbReference type="PATRIC" id="fig|86105.3.peg.250"/>
<dbReference type="PANTHER" id="PTHR19836:SF19">
    <property type="entry name" value="SMALL RIBOSOMAL SUBUNIT PROTEIN US14M"/>
    <property type="match status" value="1"/>
</dbReference>
<dbReference type="NCBIfam" id="NF006477">
    <property type="entry name" value="PRK08881.1"/>
    <property type="match status" value="1"/>
</dbReference>
<comment type="similarity">
    <text evidence="2 7">Belongs to the universal ribosomal protein uS14 family.</text>
</comment>
<evidence type="ECO:0000256" key="4">
    <source>
        <dbReference type="ARBA" id="ARBA00023274"/>
    </source>
</evidence>
<dbReference type="AlphaFoldDB" id="A0A0C1N0J7"/>
<keyword evidence="3 7" id="KW-0689">Ribosomal protein</keyword>
<evidence type="ECO:0000313" key="9">
    <source>
        <dbReference type="Proteomes" id="UP000031258"/>
    </source>
</evidence>
<evidence type="ECO:0000256" key="3">
    <source>
        <dbReference type="ARBA" id="ARBA00022980"/>
    </source>
</evidence>
<dbReference type="SUPFAM" id="SSF57716">
    <property type="entry name" value="Glucocorticoid receptor-like (DNA-binding domain)"/>
    <property type="match status" value="1"/>
</dbReference>
<reference evidence="8 9" key="1">
    <citation type="submission" date="2014-11" db="EMBL/GenBank/DDBJ databases">
        <title>A Rickettsiales Symbiont of Amoebae With Ancient Features.</title>
        <authorList>
            <person name="Schulz F."/>
            <person name="Martijn J."/>
            <person name="Wascher F."/>
            <person name="Kostanjsek R."/>
            <person name="Ettema T.J."/>
            <person name="Horn M."/>
        </authorList>
    </citation>
    <scope>NUCLEOTIDE SEQUENCE [LARGE SCALE GENOMIC DNA]</scope>
    <source>
        <strain evidence="8 9">UWC36</strain>
    </source>
</reference>
<organism evidence="8 9">
    <name type="scientific">Candidatus Jidaibacter acanthamoebae</name>
    <dbReference type="NCBI Taxonomy" id="86105"/>
    <lineage>
        <taxon>Bacteria</taxon>
        <taxon>Pseudomonadati</taxon>
        <taxon>Pseudomonadota</taxon>
        <taxon>Alphaproteobacteria</taxon>
        <taxon>Rickettsiales</taxon>
        <taxon>Candidatus Midichloriaceae</taxon>
        <taxon>Candidatus Jidaibacter</taxon>
    </lineage>
</organism>
<evidence type="ECO:0000256" key="6">
    <source>
        <dbReference type="ARBA" id="ARBA00047110"/>
    </source>
</evidence>
<comment type="function">
    <text evidence="1 7">Binds 16S rRNA, required for the assembly of 30S particles and may also be responsible for determining the conformation of the 16S rRNA at the A site.</text>
</comment>
<dbReference type="EMBL" id="JSWE01000058">
    <property type="protein sequence ID" value="KIE05836.1"/>
    <property type="molecule type" value="Genomic_DNA"/>
</dbReference>
<dbReference type="Gene3D" id="1.10.287.1480">
    <property type="match status" value="1"/>
</dbReference>
<dbReference type="GO" id="GO:0005737">
    <property type="term" value="C:cytoplasm"/>
    <property type="evidence" value="ECO:0007669"/>
    <property type="project" value="UniProtKB-ARBA"/>
</dbReference>
<evidence type="ECO:0000256" key="7">
    <source>
        <dbReference type="HAMAP-Rule" id="MF_00537"/>
    </source>
</evidence>
<comment type="subunit">
    <text evidence="6 7">Part of the 30S ribosomal subunit. Contacts proteins S3 and S10.</text>
</comment>
<dbReference type="GO" id="GO:0006412">
    <property type="term" value="P:translation"/>
    <property type="evidence" value="ECO:0007669"/>
    <property type="project" value="UniProtKB-UniRule"/>
</dbReference>
<dbReference type="Pfam" id="PF00253">
    <property type="entry name" value="Ribosomal_S14"/>
    <property type="match status" value="1"/>
</dbReference>
<protein>
    <recommendedName>
        <fullName evidence="5 7">Small ribosomal subunit protein uS14</fullName>
    </recommendedName>
</protein>